<dbReference type="AlphaFoldDB" id="A0A9D3T599"/>
<name>A0A9D3T599_MEGAT</name>
<comment type="caution">
    <text evidence="3">The sequence shown here is derived from an EMBL/GenBank/DDBJ whole genome shotgun (WGS) entry which is preliminary data.</text>
</comment>
<proteinExistence type="predicted"/>
<keyword evidence="4" id="KW-1185">Reference proteome</keyword>
<feature type="compositionally biased region" description="Acidic residues" evidence="1">
    <location>
        <begin position="123"/>
        <end position="141"/>
    </location>
</feature>
<feature type="region of interest" description="Disordered" evidence="1">
    <location>
        <begin position="30"/>
        <end position="144"/>
    </location>
</feature>
<reference evidence="3" key="1">
    <citation type="submission" date="2021-01" db="EMBL/GenBank/DDBJ databases">
        <authorList>
            <person name="Zahm M."/>
            <person name="Roques C."/>
            <person name="Cabau C."/>
            <person name="Klopp C."/>
            <person name="Donnadieu C."/>
            <person name="Jouanno E."/>
            <person name="Lampietro C."/>
            <person name="Louis A."/>
            <person name="Herpin A."/>
            <person name="Echchiki A."/>
            <person name="Berthelot C."/>
            <person name="Parey E."/>
            <person name="Roest-Crollius H."/>
            <person name="Braasch I."/>
            <person name="Postlethwait J."/>
            <person name="Bobe J."/>
            <person name="Montfort J."/>
            <person name="Bouchez O."/>
            <person name="Begum T."/>
            <person name="Mejri S."/>
            <person name="Adams A."/>
            <person name="Chen W.-J."/>
            <person name="Guiguen Y."/>
        </authorList>
    </citation>
    <scope>NUCLEOTIDE SEQUENCE</scope>
    <source>
        <strain evidence="3">YG-15Mar2019-1</strain>
        <tissue evidence="3">Brain</tissue>
    </source>
</reference>
<feature type="transmembrane region" description="Helical" evidence="2">
    <location>
        <begin position="307"/>
        <end position="328"/>
    </location>
</feature>
<gene>
    <name evidence="3" type="ORF">MATL_G00102490</name>
</gene>
<keyword evidence="2" id="KW-0472">Membrane</keyword>
<evidence type="ECO:0008006" key="5">
    <source>
        <dbReference type="Google" id="ProtNLM"/>
    </source>
</evidence>
<feature type="region of interest" description="Disordered" evidence="1">
    <location>
        <begin position="192"/>
        <end position="221"/>
    </location>
</feature>
<evidence type="ECO:0000256" key="1">
    <source>
        <dbReference type="SAM" id="MobiDB-lite"/>
    </source>
</evidence>
<keyword evidence="2" id="KW-1133">Transmembrane helix</keyword>
<dbReference type="Proteomes" id="UP001046870">
    <property type="component" value="Chromosome 8"/>
</dbReference>
<sequence length="338" mass="37434">MQLGGELSEWELMEKEVVVCEEIGKRGLIEGNKGLELDEVGEEGGEIDVERDGSDSNLDSSLSDVDPFDKASDHMTAWTHDVTGLPAIRGLSTRDPDLQLDSEEESASQFLSSTEAHRSPGTENEEGEFGNEEEDDDEEERNWEQERERIEAFYRYYNNDPDEDDGAEEEACGRSGRKHMVRFCLDSVLPTVPLQQDSDSSDMDVDSSSSEEREDSDTAETDAVTGTVTGVVTGSVTGVVTGSVTGVVTGVVTKAVTGPSVMLEADGATHREKLCLFLQEAQVTQAELKNLRTELRTKHWRDRIPRMLMSVVKLSLVSVLGVLMFWWATDQLDWTGWV</sequence>
<evidence type="ECO:0000256" key="2">
    <source>
        <dbReference type="SAM" id="Phobius"/>
    </source>
</evidence>
<accession>A0A9D3T599</accession>
<evidence type="ECO:0000313" key="4">
    <source>
        <dbReference type="Proteomes" id="UP001046870"/>
    </source>
</evidence>
<dbReference type="EMBL" id="JAFDVH010000008">
    <property type="protein sequence ID" value="KAG7471857.1"/>
    <property type="molecule type" value="Genomic_DNA"/>
</dbReference>
<feature type="compositionally biased region" description="Acidic residues" evidence="1">
    <location>
        <begin position="37"/>
        <end position="47"/>
    </location>
</feature>
<organism evidence="3 4">
    <name type="scientific">Megalops atlanticus</name>
    <name type="common">Tarpon</name>
    <name type="synonym">Clupea gigantea</name>
    <dbReference type="NCBI Taxonomy" id="7932"/>
    <lineage>
        <taxon>Eukaryota</taxon>
        <taxon>Metazoa</taxon>
        <taxon>Chordata</taxon>
        <taxon>Craniata</taxon>
        <taxon>Vertebrata</taxon>
        <taxon>Euteleostomi</taxon>
        <taxon>Actinopterygii</taxon>
        <taxon>Neopterygii</taxon>
        <taxon>Teleostei</taxon>
        <taxon>Elopiformes</taxon>
        <taxon>Megalopidae</taxon>
        <taxon>Megalops</taxon>
    </lineage>
</organism>
<evidence type="ECO:0000313" key="3">
    <source>
        <dbReference type="EMBL" id="KAG7471857.1"/>
    </source>
</evidence>
<keyword evidence="2" id="KW-0812">Transmembrane</keyword>
<feature type="compositionally biased region" description="Low complexity" evidence="1">
    <location>
        <begin position="55"/>
        <end position="65"/>
    </location>
</feature>
<dbReference type="OrthoDB" id="8965222at2759"/>
<protein>
    <recommendedName>
        <fullName evidence="5">Transmembrane protein</fullName>
    </recommendedName>
</protein>